<keyword evidence="5" id="KW-0217">Developmental protein</keyword>
<evidence type="ECO:0000256" key="14">
    <source>
        <dbReference type="ARBA" id="ARBA00023273"/>
    </source>
</evidence>
<dbReference type="GO" id="GO:0005813">
    <property type="term" value="C:centrosome"/>
    <property type="evidence" value="ECO:0007669"/>
    <property type="project" value="TreeGrafter"/>
</dbReference>
<dbReference type="GO" id="GO:0000922">
    <property type="term" value="C:spindle pole"/>
    <property type="evidence" value="ECO:0007669"/>
    <property type="project" value="UniProtKB-SubCell"/>
</dbReference>
<keyword evidence="8" id="KW-0221">Differentiation</keyword>
<dbReference type="GO" id="GO:0030154">
    <property type="term" value="P:cell differentiation"/>
    <property type="evidence" value="ECO:0007669"/>
    <property type="project" value="UniProtKB-KW"/>
</dbReference>
<dbReference type="GO" id="GO:0031514">
    <property type="term" value="C:motile cilium"/>
    <property type="evidence" value="ECO:0007669"/>
    <property type="project" value="UniProtKB-SubCell"/>
</dbReference>
<dbReference type="Proteomes" id="UP000824540">
    <property type="component" value="Unassembled WGS sequence"/>
</dbReference>
<keyword evidence="6" id="KW-0963">Cytoplasm</keyword>
<evidence type="ECO:0000256" key="1">
    <source>
        <dbReference type="ARBA" id="ARBA00004114"/>
    </source>
</evidence>
<evidence type="ECO:0000256" key="10">
    <source>
        <dbReference type="ARBA" id="ARBA00022871"/>
    </source>
</evidence>
<dbReference type="GO" id="GO:1902017">
    <property type="term" value="P:regulation of cilium assembly"/>
    <property type="evidence" value="ECO:0007669"/>
    <property type="project" value="TreeGrafter"/>
</dbReference>
<evidence type="ECO:0000256" key="9">
    <source>
        <dbReference type="ARBA" id="ARBA00022846"/>
    </source>
</evidence>
<evidence type="ECO:0000256" key="3">
    <source>
        <dbReference type="ARBA" id="ARBA00004647"/>
    </source>
</evidence>
<evidence type="ECO:0000256" key="7">
    <source>
        <dbReference type="ARBA" id="ARBA00022701"/>
    </source>
</evidence>
<keyword evidence="7" id="KW-0493">Microtubule</keyword>
<dbReference type="GO" id="GO:0005874">
    <property type="term" value="C:microtubule"/>
    <property type="evidence" value="ECO:0007669"/>
    <property type="project" value="UniProtKB-KW"/>
</dbReference>
<feature type="coiled-coil region" evidence="18">
    <location>
        <begin position="128"/>
        <end position="220"/>
    </location>
</feature>
<keyword evidence="13" id="KW-0206">Cytoskeleton</keyword>
<feature type="compositionally biased region" description="Polar residues" evidence="19">
    <location>
        <begin position="41"/>
        <end position="54"/>
    </location>
</feature>
<keyword evidence="14" id="KW-0966">Cell projection</keyword>
<comment type="subcellular location">
    <subcellularLocation>
        <location evidence="2">Cell projection</location>
        <location evidence="2">Cilium</location>
        <location evidence="2">Flagellum</location>
    </subcellularLocation>
    <subcellularLocation>
        <location evidence="1">Cytoplasm</location>
        <location evidence="1">Cytoskeleton</location>
        <location evidence="1">Microtubule organizing center</location>
        <location evidence="1">Centrosome</location>
        <location evidence="1">Centriole</location>
    </subcellularLocation>
    <subcellularLocation>
        <location evidence="3">Cytoplasm</location>
        <location evidence="3">Cytoskeleton</location>
        <location evidence="3">Spindle pole</location>
    </subcellularLocation>
</comment>
<keyword evidence="10" id="KW-0744">Spermatogenesis</keyword>
<evidence type="ECO:0000256" key="11">
    <source>
        <dbReference type="ARBA" id="ARBA00023054"/>
    </source>
</evidence>
<organism evidence="20 21">
    <name type="scientific">Albula glossodonta</name>
    <name type="common">roundjaw bonefish</name>
    <dbReference type="NCBI Taxonomy" id="121402"/>
    <lineage>
        <taxon>Eukaryota</taxon>
        <taxon>Metazoa</taxon>
        <taxon>Chordata</taxon>
        <taxon>Craniata</taxon>
        <taxon>Vertebrata</taxon>
        <taxon>Euteleostomi</taxon>
        <taxon>Actinopterygii</taxon>
        <taxon>Neopterygii</taxon>
        <taxon>Teleostei</taxon>
        <taxon>Albuliformes</taxon>
        <taxon>Albulidae</taxon>
        <taxon>Albula</taxon>
    </lineage>
</organism>
<evidence type="ECO:0000256" key="6">
    <source>
        <dbReference type="ARBA" id="ARBA00022490"/>
    </source>
</evidence>
<evidence type="ECO:0000256" key="15">
    <source>
        <dbReference type="ARBA" id="ARBA00040458"/>
    </source>
</evidence>
<reference evidence="20" key="1">
    <citation type="thesis" date="2021" institute="BYU ScholarsArchive" country="Provo, UT, USA">
        <title>Applications of and Algorithms for Genome Assembly and Genomic Analyses with an Emphasis on Marine Teleosts.</title>
        <authorList>
            <person name="Pickett B.D."/>
        </authorList>
    </citation>
    <scope>NUCLEOTIDE SEQUENCE</scope>
    <source>
        <strain evidence="20">HI-2016</strain>
    </source>
</reference>
<dbReference type="EMBL" id="JAFBMS010000121">
    <property type="protein sequence ID" value="KAG9335363.1"/>
    <property type="molecule type" value="Genomic_DNA"/>
</dbReference>
<dbReference type="GO" id="GO:0005814">
    <property type="term" value="C:centriole"/>
    <property type="evidence" value="ECO:0007669"/>
    <property type="project" value="UniProtKB-SubCell"/>
</dbReference>
<evidence type="ECO:0000256" key="17">
    <source>
        <dbReference type="ARBA" id="ARBA00043200"/>
    </source>
</evidence>
<dbReference type="PANTHER" id="PTHR23162:SF8">
    <property type="entry name" value="OUTER DENSE FIBER PROTEIN 2"/>
    <property type="match status" value="1"/>
</dbReference>
<feature type="region of interest" description="Disordered" evidence="19">
    <location>
        <begin position="1"/>
        <end position="71"/>
    </location>
</feature>
<keyword evidence="11 18" id="KW-0175">Coiled coil</keyword>
<evidence type="ECO:0000256" key="18">
    <source>
        <dbReference type="SAM" id="Coils"/>
    </source>
</evidence>
<sequence length="634" mass="72164">MTVCSYLQRRAMKTRSSSPPLHVHVTESTPVHVHVKKSQGKSRGSSTRSPQKNAPDTKGMGEPGNLRPTALVKTRVPWIPPGRTSTREALYKWEGPTHRLEITPLPEPDPALSSSGALRLADLSTDEEEALHGRINQYERKIDSLMTEVSSLKSERLIAEQQEELAEVTKELEVTERENSRLRLSMEKMQEETDHSRLERDTLLQEKDALLRKLLEVEKDGAAASRQVSALRDAVSRMRTEREISGSESTQLSRQKDLMLQKLETFEETNRALRRLLREQHGREVDTARLSEQRDVILKKLADTEAENTGQLRNKEAENNRLAVQIRNLERVSAQRQGEADALHAQLRQLKQQGDGDKEALKRATRVQRERAERSEDTAGQLTAQLVEKEAQLADALAAAEAFQSRHAQEKEERSRMEVEVTVLNSRVSDLTEQLRSVEEKARSEREGLLDRLHALTSDCTALRLENQSLKVQKLRVEAADYGLQVEQAEREAESVRAELGRELEAVRAELHGRLAELEPLPEALRRAELQLREEQERERAQERRNTELSSSLTQLRIKVEQQGAQVEAMRKLAEANAQSRDLAQVVSKREETIHGNQLRLEEKSRECTALARQLEEALDDARRQPMSFLLNLN</sequence>
<dbReference type="GO" id="GO:0007283">
    <property type="term" value="P:spermatogenesis"/>
    <property type="evidence" value="ECO:0007669"/>
    <property type="project" value="UniProtKB-KW"/>
</dbReference>
<dbReference type="OrthoDB" id="413404at2759"/>
<dbReference type="InterPro" id="IPR026099">
    <property type="entry name" value="Odf2-rel"/>
</dbReference>
<comment type="caution">
    <text evidence="20">The sequence shown here is derived from an EMBL/GenBank/DDBJ whole genome shotgun (WGS) entry which is preliminary data.</text>
</comment>
<feature type="region of interest" description="Disordered" evidence="19">
    <location>
        <begin position="350"/>
        <end position="382"/>
    </location>
</feature>
<protein>
    <recommendedName>
        <fullName evidence="15">Outer dense fiber protein 2</fullName>
    </recommendedName>
    <alternativeName>
        <fullName evidence="16">Cenexin</fullName>
    </alternativeName>
    <alternativeName>
        <fullName evidence="17">Outer dense fiber of sperm tails protein 2</fullName>
    </alternativeName>
</protein>
<dbReference type="AlphaFoldDB" id="A0A8T2N542"/>
<evidence type="ECO:0000313" key="21">
    <source>
        <dbReference type="Proteomes" id="UP000824540"/>
    </source>
</evidence>
<evidence type="ECO:0000313" key="20">
    <source>
        <dbReference type="EMBL" id="KAG9335363.1"/>
    </source>
</evidence>
<evidence type="ECO:0000256" key="12">
    <source>
        <dbReference type="ARBA" id="ARBA00023069"/>
    </source>
</evidence>
<evidence type="ECO:0000256" key="2">
    <source>
        <dbReference type="ARBA" id="ARBA00004230"/>
    </source>
</evidence>
<dbReference type="PANTHER" id="PTHR23162">
    <property type="entry name" value="OUTER DENSE FIBER OF SPERM TAILS 2"/>
    <property type="match status" value="1"/>
</dbReference>
<keyword evidence="9" id="KW-0282">Flagellum</keyword>
<evidence type="ECO:0000256" key="13">
    <source>
        <dbReference type="ARBA" id="ARBA00023212"/>
    </source>
</evidence>
<evidence type="ECO:0000256" key="16">
    <source>
        <dbReference type="ARBA" id="ARBA00041830"/>
    </source>
</evidence>
<accession>A0A8T2N542</accession>
<proteinExistence type="inferred from homology"/>
<keyword evidence="12" id="KW-0969">Cilium</keyword>
<comment type="similarity">
    <text evidence="4">Belongs to the ODF2 family.</text>
</comment>
<evidence type="ECO:0000256" key="5">
    <source>
        <dbReference type="ARBA" id="ARBA00022473"/>
    </source>
</evidence>
<name>A0A8T2N542_9TELE</name>
<evidence type="ECO:0000256" key="4">
    <source>
        <dbReference type="ARBA" id="ARBA00009316"/>
    </source>
</evidence>
<feature type="compositionally biased region" description="Basic and acidic residues" evidence="19">
    <location>
        <begin position="354"/>
        <end position="377"/>
    </location>
</feature>
<evidence type="ECO:0000256" key="19">
    <source>
        <dbReference type="SAM" id="MobiDB-lite"/>
    </source>
</evidence>
<gene>
    <name evidence="20" type="ORF">JZ751_005285</name>
</gene>
<feature type="coiled-coil region" evidence="18">
    <location>
        <begin position="472"/>
        <end position="546"/>
    </location>
</feature>
<keyword evidence="21" id="KW-1185">Reference proteome</keyword>
<evidence type="ECO:0000256" key="8">
    <source>
        <dbReference type="ARBA" id="ARBA00022782"/>
    </source>
</evidence>